<accession>A0A420GBK7</accession>
<name>A0A420GBK7_9SPHI</name>
<organism evidence="1 2">
    <name type="scientific">Sphingobacterium siyangense</name>
    <dbReference type="NCBI Taxonomy" id="459529"/>
    <lineage>
        <taxon>Bacteria</taxon>
        <taxon>Pseudomonadati</taxon>
        <taxon>Bacteroidota</taxon>
        <taxon>Sphingobacteriia</taxon>
        <taxon>Sphingobacteriales</taxon>
        <taxon>Sphingobacteriaceae</taxon>
        <taxon>Sphingobacterium</taxon>
    </lineage>
</organism>
<reference evidence="1 2" key="1">
    <citation type="submission" date="2016-07" db="EMBL/GenBank/DDBJ databases">
        <title>Genome analysis of Sphingobacterium siyangense T12B17.</title>
        <authorList>
            <person name="Xu D."/>
            <person name="Su Y."/>
            <person name="Zheng S."/>
        </authorList>
    </citation>
    <scope>NUCLEOTIDE SEQUENCE [LARGE SCALE GENOMIC DNA]</scope>
    <source>
        <strain evidence="1 2">T12B17</strain>
    </source>
</reference>
<evidence type="ECO:0000313" key="2">
    <source>
        <dbReference type="Proteomes" id="UP000286402"/>
    </source>
</evidence>
<dbReference type="AlphaFoldDB" id="A0A420GBK7"/>
<protein>
    <submittedName>
        <fullName evidence="1">Uncharacterized protein</fullName>
    </submittedName>
</protein>
<comment type="caution">
    <text evidence="1">The sequence shown here is derived from an EMBL/GenBank/DDBJ whole genome shotgun (WGS) entry which is preliminary data.</text>
</comment>
<dbReference type="Proteomes" id="UP000286402">
    <property type="component" value="Unassembled WGS sequence"/>
</dbReference>
<proteinExistence type="predicted"/>
<keyword evidence="2" id="KW-1185">Reference proteome</keyword>
<gene>
    <name evidence="1" type="ORF">BCY89_03600</name>
</gene>
<dbReference type="EMBL" id="MCAQ01000001">
    <property type="protein sequence ID" value="RKF42567.1"/>
    <property type="molecule type" value="Genomic_DNA"/>
</dbReference>
<dbReference type="RefSeq" id="WP_120332858.1">
    <property type="nucleotide sequence ID" value="NZ_CP070350.1"/>
</dbReference>
<sequence>MIKKIIGLTITLFIGSLTLIAQQQQPLNLITNSYILPQNRITDLDSLNSLQNLLYKLSFGEDNSFQYDEIPENAFFYSIFDKTANPKKVGVLDIECNLNDFRNKNFDAGFKSFVNGYMIDDVNKYSINTIKNNDINAGYIWYRASNTIYMLIYGKSKPGYISASMDVYLTPDKLDAFVTDFITQIKFK</sequence>
<evidence type="ECO:0000313" key="1">
    <source>
        <dbReference type="EMBL" id="RKF42567.1"/>
    </source>
</evidence>